<organism evidence="4 5">
    <name type="scientific">Agrilutibacter solisilvae</name>
    <dbReference type="NCBI Taxonomy" id="2763317"/>
    <lineage>
        <taxon>Bacteria</taxon>
        <taxon>Pseudomonadati</taxon>
        <taxon>Pseudomonadota</taxon>
        <taxon>Gammaproteobacteria</taxon>
        <taxon>Lysobacterales</taxon>
        <taxon>Lysobacteraceae</taxon>
        <taxon>Agrilutibacter</taxon>
    </lineage>
</organism>
<evidence type="ECO:0000313" key="5">
    <source>
        <dbReference type="Proteomes" id="UP000639274"/>
    </source>
</evidence>
<keyword evidence="5" id="KW-1185">Reference proteome</keyword>
<dbReference type="CDD" id="cd04301">
    <property type="entry name" value="NAT_SF"/>
    <property type="match status" value="1"/>
</dbReference>
<sequence>MSGAFIRPAGAGDAARLCALMRETFVSANGHCSSPLNVERFLDATYTVPRQRAELADPGVTTLVAQARNGDWAGYAQLRRAGPAKDGVTLARPMELGRIYLLPRFHGQGLGTALLECLSDLARRGGADGLWLNAWQQAHAALAFYLRHGFEIVGQTVFTVGDDPKPNWVMQKRFAAALAQPFRRAG</sequence>
<dbReference type="InterPro" id="IPR016181">
    <property type="entry name" value="Acyl_CoA_acyltransferase"/>
</dbReference>
<dbReference type="Pfam" id="PF00583">
    <property type="entry name" value="Acetyltransf_1"/>
    <property type="match status" value="1"/>
</dbReference>
<dbReference type="SUPFAM" id="SSF55729">
    <property type="entry name" value="Acyl-CoA N-acyltransferases (Nat)"/>
    <property type="match status" value="1"/>
</dbReference>
<dbReference type="GO" id="GO:0016747">
    <property type="term" value="F:acyltransferase activity, transferring groups other than amino-acyl groups"/>
    <property type="evidence" value="ECO:0007669"/>
    <property type="project" value="InterPro"/>
</dbReference>
<dbReference type="Gene3D" id="3.40.630.30">
    <property type="match status" value="1"/>
</dbReference>
<protein>
    <submittedName>
        <fullName evidence="4">GNAT family N-acetyltransferase</fullName>
    </submittedName>
</protein>
<proteinExistence type="predicted"/>
<gene>
    <name evidence="4" type="ORF">I8J32_002885</name>
</gene>
<dbReference type="EMBL" id="CP071518">
    <property type="protein sequence ID" value="QSX78886.1"/>
    <property type="molecule type" value="Genomic_DNA"/>
</dbReference>
<evidence type="ECO:0000256" key="1">
    <source>
        <dbReference type="ARBA" id="ARBA00022679"/>
    </source>
</evidence>
<reference evidence="4 5" key="1">
    <citation type="submission" date="2021-03" db="EMBL/GenBank/DDBJ databases">
        <title>Lysobacter sp. nov. isolated from soil of gangwondo yeongwol, south Korea.</title>
        <authorList>
            <person name="Kim K.R."/>
            <person name="Kim K.H."/>
            <person name="Jeon C.O."/>
        </authorList>
    </citation>
    <scope>NUCLEOTIDE SEQUENCE [LARGE SCALE GENOMIC DNA]</scope>
    <source>
        <strain evidence="4 5">R19</strain>
    </source>
</reference>
<evidence type="ECO:0000313" key="4">
    <source>
        <dbReference type="EMBL" id="QSX78886.1"/>
    </source>
</evidence>
<accession>A0A974Y5P1</accession>
<dbReference type="PANTHER" id="PTHR43877">
    <property type="entry name" value="AMINOALKYLPHOSPHONATE N-ACETYLTRANSFERASE-RELATED-RELATED"/>
    <property type="match status" value="1"/>
</dbReference>
<evidence type="ECO:0000259" key="3">
    <source>
        <dbReference type="PROSITE" id="PS51186"/>
    </source>
</evidence>
<dbReference type="RefSeq" id="WP_200615305.1">
    <property type="nucleotide sequence ID" value="NZ_CP071518.1"/>
</dbReference>
<dbReference type="InterPro" id="IPR000182">
    <property type="entry name" value="GNAT_dom"/>
</dbReference>
<dbReference type="Proteomes" id="UP000639274">
    <property type="component" value="Chromosome"/>
</dbReference>
<dbReference type="InterPro" id="IPR050832">
    <property type="entry name" value="Bact_Acetyltransf"/>
</dbReference>
<dbReference type="AlphaFoldDB" id="A0A974Y5P1"/>
<dbReference type="KEGG" id="lsf:I8J32_002885"/>
<feature type="domain" description="N-acetyltransferase" evidence="3">
    <location>
        <begin position="4"/>
        <end position="175"/>
    </location>
</feature>
<dbReference type="PROSITE" id="PS51186">
    <property type="entry name" value="GNAT"/>
    <property type="match status" value="1"/>
</dbReference>
<name>A0A974Y5P1_9GAMM</name>
<evidence type="ECO:0000256" key="2">
    <source>
        <dbReference type="ARBA" id="ARBA00023315"/>
    </source>
</evidence>
<keyword evidence="1" id="KW-0808">Transferase</keyword>
<keyword evidence="2" id="KW-0012">Acyltransferase</keyword>